<evidence type="ECO:0000256" key="2">
    <source>
        <dbReference type="SAM" id="MobiDB-lite"/>
    </source>
</evidence>
<keyword evidence="4" id="KW-1185">Reference proteome</keyword>
<evidence type="ECO:0000313" key="3">
    <source>
        <dbReference type="EMBL" id="KAL2911667.1"/>
    </source>
</evidence>
<proteinExistence type="predicted"/>
<feature type="region of interest" description="Disordered" evidence="2">
    <location>
        <begin position="112"/>
        <end position="163"/>
    </location>
</feature>
<protein>
    <submittedName>
        <fullName evidence="3">Uncharacterized protein</fullName>
    </submittedName>
</protein>
<evidence type="ECO:0000313" key="4">
    <source>
        <dbReference type="Proteomes" id="UP001527925"/>
    </source>
</evidence>
<accession>A0ABR4MWK7</accession>
<evidence type="ECO:0000256" key="1">
    <source>
        <dbReference type="SAM" id="Coils"/>
    </source>
</evidence>
<sequence length="247" mass="27197">MQTGGIVESALGAVREAFEKLIVIKENETASLRELLEQRELQIEELCSANQRLQRNAAADQRRINELTHRLSKLVDFKNTIATSLSASEENVIGNLGSEITAAAAMQSEVAGRPSLGNYGGEKNKRQDPVSGASERATNQTQHNPQHQQHQQHRRHQHHSQHPEALQKLAHMNAQPGSTLCLPGSEKDGYREGATVGRDIEGEHEPARSRDGGIIIDAEILDHIASNKAHDLDQLTQMFDGGARIQH</sequence>
<organism evidence="3 4">
    <name type="scientific">Polyrhizophydium stewartii</name>
    <dbReference type="NCBI Taxonomy" id="2732419"/>
    <lineage>
        <taxon>Eukaryota</taxon>
        <taxon>Fungi</taxon>
        <taxon>Fungi incertae sedis</taxon>
        <taxon>Chytridiomycota</taxon>
        <taxon>Chytridiomycota incertae sedis</taxon>
        <taxon>Chytridiomycetes</taxon>
        <taxon>Rhizophydiales</taxon>
        <taxon>Rhizophydiales incertae sedis</taxon>
        <taxon>Polyrhizophydium</taxon>
    </lineage>
</organism>
<keyword evidence="1" id="KW-0175">Coiled coil</keyword>
<feature type="compositionally biased region" description="Basic residues" evidence="2">
    <location>
        <begin position="150"/>
        <end position="160"/>
    </location>
</feature>
<feature type="compositionally biased region" description="Basic and acidic residues" evidence="2">
    <location>
        <begin position="198"/>
        <end position="208"/>
    </location>
</feature>
<comment type="caution">
    <text evidence="3">The sequence shown here is derived from an EMBL/GenBank/DDBJ whole genome shotgun (WGS) entry which is preliminary data.</text>
</comment>
<reference evidence="3 4" key="1">
    <citation type="submission" date="2023-09" db="EMBL/GenBank/DDBJ databases">
        <title>Pangenome analysis of Batrachochytrium dendrobatidis and related Chytrids.</title>
        <authorList>
            <person name="Yacoub M.N."/>
            <person name="Stajich J.E."/>
            <person name="James T.Y."/>
        </authorList>
    </citation>
    <scope>NUCLEOTIDE SEQUENCE [LARGE SCALE GENOMIC DNA]</scope>
    <source>
        <strain evidence="3 4">JEL0888</strain>
    </source>
</reference>
<gene>
    <name evidence="3" type="ORF">HK105_208875</name>
</gene>
<name>A0ABR4MWK7_9FUNG</name>
<dbReference type="Proteomes" id="UP001527925">
    <property type="component" value="Unassembled WGS sequence"/>
</dbReference>
<dbReference type="EMBL" id="JADGIZ020000094">
    <property type="protein sequence ID" value="KAL2911667.1"/>
    <property type="molecule type" value="Genomic_DNA"/>
</dbReference>
<feature type="coiled-coil region" evidence="1">
    <location>
        <begin position="25"/>
        <end position="70"/>
    </location>
</feature>
<feature type="region of interest" description="Disordered" evidence="2">
    <location>
        <begin position="175"/>
        <end position="208"/>
    </location>
</feature>
<feature type="compositionally biased region" description="Low complexity" evidence="2">
    <location>
        <begin position="138"/>
        <end position="149"/>
    </location>
</feature>